<evidence type="ECO:0000256" key="1">
    <source>
        <dbReference type="SAM" id="MobiDB-lite"/>
    </source>
</evidence>
<dbReference type="Proteomes" id="UP000177349">
    <property type="component" value="Unassembled WGS sequence"/>
</dbReference>
<reference evidence="2 3" key="1">
    <citation type="journal article" date="2016" name="Nat. Commun.">
        <title>Thousands of microbial genomes shed light on interconnected biogeochemical processes in an aquifer system.</title>
        <authorList>
            <person name="Anantharaman K."/>
            <person name="Brown C.T."/>
            <person name="Hug L.A."/>
            <person name="Sharon I."/>
            <person name="Castelle C.J."/>
            <person name="Probst A.J."/>
            <person name="Thomas B.C."/>
            <person name="Singh A."/>
            <person name="Wilkins M.J."/>
            <person name="Karaoz U."/>
            <person name="Brodie E.L."/>
            <person name="Williams K.H."/>
            <person name="Hubbard S.S."/>
            <person name="Banfield J.F."/>
        </authorList>
    </citation>
    <scope>NUCLEOTIDE SEQUENCE [LARGE SCALE GENOMIC DNA]</scope>
</reference>
<organism evidence="2 3">
    <name type="scientific">Candidatus Komeilibacteria bacterium RIFCSPLOWO2_01_FULL_53_11</name>
    <dbReference type="NCBI Taxonomy" id="1798552"/>
    <lineage>
        <taxon>Bacteria</taxon>
        <taxon>Candidatus Komeiliibacteriota</taxon>
    </lineage>
</organism>
<name>A0A1G2BV75_9BACT</name>
<evidence type="ECO:0000313" key="2">
    <source>
        <dbReference type="EMBL" id="OGY93001.1"/>
    </source>
</evidence>
<gene>
    <name evidence="2" type="ORF">A3B31_02165</name>
</gene>
<proteinExistence type="predicted"/>
<feature type="region of interest" description="Disordered" evidence="1">
    <location>
        <begin position="68"/>
        <end position="89"/>
    </location>
</feature>
<accession>A0A1G2BV75</accession>
<sequence>MIRAENDKRDRSKTRQEHCNIALRRRIRELYAEGMRENGELGVQLGVEGYDSRFDLAAMAVAMQDDHTRDIPVKHDPDRRRSFDFQDAPDLNTMSPEDVVYLHELLEKLEGLGRSKRKIALIKEALATLEWAG</sequence>
<evidence type="ECO:0000313" key="3">
    <source>
        <dbReference type="Proteomes" id="UP000177349"/>
    </source>
</evidence>
<protein>
    <submittedName>
        <fullName evidence="2">Uncharacterized protein</fullName>
    </submittedName>
</protein>
<dbReference type="AlphaFoldDB" id="A0A1G2BV75"/>
<dbReference type="EMBL" id="MHKN01000003">
    <property type="protein sequence ID" value="OGY93001.1"/>
    <property type="molecule type" value="Genomic_DNA"/>
</dbReference>
<feature type="compositionally biased region" description="Basic and acidic residues" evidence="1">
    <location>
        <begin position="68"/>
        <end position="84"/>
    </location>
</feature>
<comment type="caution">
    <text evidence="2">The sequence shown here is derived from an EMBL/GenBank/DDBJ whole genome shotgun (WGS) entry which is preliminary data.</text>
</comment>